<gene>
    <name evidence="2" type="ORF">WICPIJ_003016</name>
</gene>
<name>A0A9P8TPM4_WICPI</name>
<comment type="caution">
    <text evidence="2">The sequence shown here is derived from an EMBL/GenBank/DDBJ whole genome shotgun (WGS) entry which is preliminary data.</text>
</comment>
<sequence length="1007" mass="116293">MAAIDSDLFSNITDSSLTVHNPQLIILHYNKASADKASLHIHFLTSPIPQFYNSIQTFNPSQVPPYNARITIPNMSGTETDNQNGLLSLLEIDESDPVYENTRKFLLKYTNHMLKYHTGLNPFLCFEKNPKGEMHYVTEEFFKSPEGISAEENRASINNYGKFIEMISGVQESANQPGQITMEQLLRGTGVSVGGNSGASSSNSNEIEDVTSSPAVTTTKEEVFSFDLPDISVLKHAWKRHNNLVRFLELDEQPDLKQLFLTLTSFCDPLTQPMESDTHILSVALISDLVVSLNANRSSPQGCKFELALNVFQIIERCLVLLNCNDEIKLRGFNNSDLKVDWRLKLHEWTPLKFLKTQDIILLYQVVAICIYTLYSLFDTEDLCLNPFLQQLLKFWKIFTNVLLLSLEIDRRIESENKGERTPQLVKTVIRGSSSIRYVLAAMLNDDIDNRFHDLHHVNIVDFLSPFARRNGNGSLVADVRWYIGSMLALSYELNEVVEILIDLEPNDKYDEDVRYIFDYEFDDYNHEFTEEDEQEYAENGFIIYQDEEDNIHKVVRQRCTCTFPPEPEDADDDQFDDHVIEEMDDEDEDDEDDDDDRPVKAIRSDSIEFDEWGRDWRDIPRDTNVEFNTALNLDHKEIFTWEQLVPIFTEMTERPINDKTGKKIVFTIAKSIKQGDDGIIEKIYEFFQYDLNFELMINLNPELCYSMLDELFMTNGFRRVLIWFLTHLKISQSLINYIYQVLTELRGSKSKKFPFSRMGALKLSEIEKSMLLHEFFNNTIIQLNNNVNGQHGSNEKILKFICMMIKNLITKNIIDLSECKFEISNLLINYIGVIPEAKEIFFQINHKDDGKEQDHDAIIEEYKDLQKQQQQLSKSARKEYEDEEGEGDSHSKNTDALNLNSFSTLKFKKFNPALRNNLNNILNVFDNGESESLIFQPFLELIKSQPAESSTATADCTDSVEKEQHQEQEGNEEEKFVRGVILSSFKTLTEEKSHQIIEESFSETEA</sequence>
<proteinExistence type="predicted"/>
<dbReference type="Proteomes" id="UP000774326">
    <property type="component" value="Unassembled WGS sequence"/>
</dbReference>
<evidence type="ECO:0000313" key="3">
    <source>
        <dbReference type="Proteomes" id="UP000774326"/>
    </source>
</evidence>
<evidence type="ECO:0000313" key="2">
    <source>
        <dbReference type="EMBL" id="KAH3686016.1"/>
    </source>
</evidence>
<reference evidence="2" key="1">
    <citation type="journal article" date="2021" name="Open Biol.">
        <title>Shared evolutionary footprints suggest mitochondrial oxidative damage underlies multiple complex I losses in fungi.</title>
        <authorList>
            <person name="Schikora-Tamarit M.A."/>
            <person name="Marcet-Houben M."/>
            <person name="Nosek J."/>
            <person name="Gabaldon T."/>
        </authorList>
    </citation>
    <scope>NUCLEOTIDE SEQUENCE</scope>
    <source>
        <strain evidence="2">CBS2887</strain>
    </source>
</reference>
<dbReference type="EMBL" id="JAEUBG010001689">
    <property type="protein sequence ID" value="KAH3686016.1"/>
    <property type="molecule type" value="Genomic_DNA"/>
</dbReference>
<dbReference type="InterPro" id="IPR019312">
    <property type="entry name" value="CNOT11"/>
</dbReference>
<dbReference type="Pfam" id="PF10155">
    <property type="entry name" value="CNOT11"/>
    <property type="match status" value="1"/>
</dbReference>
<feature type="compositionally biased region" description="Basic and acidic residues" evidence="1">
    <location>
        <begin position="960"/>
        <end position="975"/>
    </location>
</feature>
<keyword evidence="3" id="KW-1185">Reference proteome</keyword>
<dbReference type="OrthoDB" id="3980110at2759"/>
<feature type="region of interest" description="Disordered" evidence="1">
    <location>
        <begin position="871"/>
        <end position="896"/>
    </location>
</feature>
<accession>A0A9P8TPM4</accession>
<reference evidence="2" key="2">
    <citation type="submission" date="2021-01" db="EMBL/GenBank/DDBJ databases">
        <authorList>
            <person name="Schikora-Tamarit M.A."/>
        </authorList>
    </citation>
    <scope>NUCLEOTIDE SEQUENCE</scope>
    <source>
        <strain evidence="2">CBS2887</strain>
    </source>
</reference>
<evidence type="ECO:0000256" key="1">
    <source>
        <dbReference type="SAM" id="MobiDB-lite"/>
    </source>
</evidence>
<dbReference type="GO" id="GO:0030014">
    <property type="term" value="C:CCR4-NOT complex"/>
    <property type="evidence" value="ECO:0007669"/>
    <property type="project" value="InterPro"/>
</dbReference>
<dbReference type="AlphaFoldDB" id="A0A9P8TPM4"/>
<feature type="region of interest" description="Disordered" evidence="1">
    <location>
        <begin position="950"/>
        <end position="975"/>
    </location>
</feature>
<protein>
    <submittedName>
        <fullName evidence="2">Uncharacterized protein</fullName>
    </submittedName>
</protein>
<organism evidence="2 3">
    <name type="scientific">Wickerhamomyces pijperi</name>
    <name type="common">Yeast</name>
    <name type="synonym">Pichia pijperi</name>
    <dbReference type="NCBI Taxonomy" id="599730"/>
    <lineage>
        <taxon>Eukaryota</taxon>
        <taxon>Fungi</taxon>
        <taxon>Dikarya</taxon>
        <taxon>Ascomycota</taxon>
        <taxon>Saccharomycotina</taxon>
        <taxon>Saccharomycetes</taxon>
        <taxon>Phaffomycetales</taxon>
        <taxon>Wickerhamomycetaceae</taxon>
        <taxon>Wickerhamomyces</taxon>
    </lineage>
</organism>
<feature type="region of interest" description="Disordered" evidence="1">
    <location>
        <begin position="193"/>
        <end position="214"/>
    </location>
</feature>